<dbReference type="EMBL" id="UEGW01000001">
    <property type="protein sequence ID" value="SRX93123.1"/>
    <property type="molecule type" value="Genomic_DNA"/>
</dbReference>
<dbReference type="Proteomes" id="UP000252015">
    <property type="component" value="Unassembled WGS sequence"/>
</dbReference>
<evidence type="ECO:0000313" key="3">
    <source>
        <dbReference type="Proteomes" id="UP000252015"/>
    </source>
</evidence>
<sequence length="66" mass="7509">MTRMEGAPVDDDSLHPTGNDRTAEGIAAAPLPTRSKLRARQNLLIQSWRFTRFTLKMMRIIFRGHG</sequence>
<gene>
    <name evidence="2" type="ORF">MSP7336_01357</name>
</gene>
<name>A0A375YVZ7_MYCSH</name>
<dbReference type="AlphaFoldDB" id="A0A375YVZ7"/>
<evidence type="ECO:0000256" key="1">
    <source>
        <dbReference type="SAM" id="MobiDB-lite"/>
    </source>
</evidence>
<feature type="region of interest" description="Disordered" evidence="1">
    <location>
        <begin position="1"/>
        <end position="32"/>
    </location>
</feature>
<keyword evidence="3" id="KW-1185">Reference proteome</keyword>
<organism evidence="2 3">
    <name type="scientific">Mycobacterium shimoidei</name>
    <dbReference type="NCBI Taxonomy" id="29313"/>
    <lineage>
        <taxon>Bacteria</taxon>
        <taxon>Bacillati</taxon>
        <taxon>Actinomycetota</taxon>
        <taxon>Actinomycetes</taxon>
        <taxon>Mycobacteriales</taxon>
        <taxon>Mycobacteriaceae</taxon>
        <taxon>Mycobacterium</taxon>
    </lineage>
</organism>
<protein>
    <submittedName>
        <fullName evidence="2">Uncharacterized protein</fullName>
    </submittedName>
</protein>
<evidence type="ECO:0000313" key="2">
    <source>
        <dbReference type="EMBL" id="SRX93123.1"/>
    </source>
</evidence>
<reference evidence="2 3" key="1">
    <citation type="submission" date="2018-05" db="EMBL/GenBank/DDBJ databases">
        <authorList>
            <consortium name="IHU Genomes"/>
        </authorList>
    </citation>
    <scope>NUCLEOTIDE SEQUENCE [LARGE SCALE GENOMIC DNA]</scope>
    <source>
        <strain evidence="2 3">P7336</strain>
    </source>
</reference>
<accession>A0A375YVZ7</accession>
<proteinExistence type="predicted"/>